<dbReference type="GO" id="GO:0005524">
    <property type="term" value="F:ATP binding"/>
    <property type="evidence" value="ECO:0007669"/>
    <property type="project" value="UniProtKB-KW"/>
</dbReference>
<feature type="transmembrane region" description="Helical" evidence="10">
    <location>
        <begin position="824"/>
        <end position="845"/>
    </location>
</feature>
<feature type="transmembrane region" description="Helical" evidence="10">
    <location>
        <begin position="1225"/>
        <end position="1248"/>
    </location>
</feature>
<comment type="subcellular location">
    <subcellularLocation>
        <location evidence="1">Membrane</location>
        <topology evidence="1">Multi-pass membrane protein</topology>
    </subcellularLocation>
</comment>
<keyword evidence="6" id="KW-0547">Nucleotide-binding</keyword>
<evidence type="ECO:0000256" key="2">
    <source>
        <dbReference type="ARBA" id="ARBA00008869"/>
    </source>
</evidence>
<feature type="transmembrane region" description="Helical" evidence="10">
    <location>
        <begin position="425"/>
        <end position="449"/>
    </location>
</feature>
<dbReference type="GO" id="GO:0005319">
    <property type="term" value="F:lipid transporter activity"/>
    <property type="evidence" value="ECO:0007669"/>
    <property type="project" value="TreeGrafter"/>
</dbReference>
<dbReference type="InterPro" id="IPR026082">
    <property type="entry name" value="ABCA"/>
</dbReference>
<evidence type="ECO:0000256" key="3">
    <source>
        <dbReference type="ARBA" id="ARBA00022448"/>
    </source>
</evidence>
<proteinExistence type="inferred from homology"/>
<evidence type="ECO:0000256" key="10">
    <source>
        <dbReference type="SAM" id="Phobius"/>
    </source>
</evidence>
<dbReference type="PROSITE" id="PS50893">
    <property type="entry name" value="ABC_TRANSPORTER_2"/>
    <property type="match status" value="2"/>
</dbReference>
<dbReference type="InterPro" id="IPR027417">
    <property type="entry name" value="P-loop_NTPase"/>
</dbReference>
<feature type="transmembrane region" description="Helical" evidence="10">
    <location>
        <begin position="1184"/>
        <end position="1205"/>
    </location>
</feature>
<keyword evidence="7" id="KW-0067">ATP-binding</keyword>
<dbReference type="SMART" id="SM00382">
    <property type="entry name" value="AAA"/>
    <property type="match status" value="2"/>
</dbReference>
<evidence type="ECO:0000256" key="5">
    <source>
        <dbReference type="ARBA" id="ARBA00022737"/>
    </source>
</evidence>
<organism evidence="12 13">
    <name type="scientific">Ophiobolus disseminans</name>
    <dbReference type="NCBI Taxonomy" id="1469910"/>
    <lineage>
        <taxon>Eukaryota</taxon>
        <taxon>Fungi</taxon>
        <taxon>Dikarya</taxon>
        <taxon>Ascomycota</taxon>
        <taxon>Pezizomycotina</taxon>
        <taxon>Dothideomycetes</taxon>
        <taxon>Pleosporomycetidae</taxon>
        <taxon>Pleosporales</taxon>
        <taxon>Pleosporineae</taxon>
        <taxon>Phaeosphaeriaceae</taxon>
        <taxon>Ophiobolus</taxon>
    </lineage>
</organism>
<dbReference type="InterPro" id="IPR013525">
    <property type="entry name" value="ABC2_TM"/>
</dbReference>
<dbReference type="SUPFAM" id="SSF52540">
    <property type="entry name" value="P-loop containing nucleoside triphosphate hydrolases"/>
    <property type="match status" value="2"/>
</dbReference>
<protein>
    <submittedName>
        <fullName evidence="12">P-loop containing nucleoside triphosphate hydrolase protein</fullName>
    </submittedName>
</protein>
<dbReference type="PROSITE" id="PS00211">
    <property type="entry name" value="ABC_TRANSPORTER_1"/>
    <property type="match status" value="1"/>
</dbReference>
<feature type="transmembrane region" description="Helical" evidence="10">
    <location>
        <begin position="290"/>
        <end position="316"/>
    </location>
</feature>
<dbReference type="GO" id="GO:0016020">
    <property type="term" value="C:membrane"/>
    <property type="evidence" value="ECO:0007669"/>
    <property type="project" value="UniProtKB-SubCell"/>
</dbReference>
<evidence type="ECO:0000256" key="8">
    <source>
        <dbReference type="ARBA" id="ARBA00022989"/>
    </source>
</evidence>
<dbReference type="Proteomes" id="UP000799424">
    <property type="component" value="Unassembled WGS sequence"/>
</dbReference>
<feature type="transmembrane region" description="Helical" evidence="10">
    <location>
        <begin position="1043"/>
        <end position="1063"/>
    </location>
</feature>
<dbReference type="OrthoDB" id="8061355at2759"/>
<evidence type="ECO:0000313" key="12">
    <source>
        <dbReference type="EMBL" id="KAF2825651.1"/>
    </source>
</evidence>
<feature type="domain" description="ABC transporter" evidence="11">
    <location>
        <begin position="482"/>
        <end position="700"/>
    </location>
</feature>
<keyword evidence="5" id="KW-0677">Repeat</keyword>
<keyword evidence="13" id="KW-1185">Reference proteome</keyword>
<evidence type="ECO:0000256" key="6">
    <source>
        <dbReference type="ARBA" id="ARBA00022741"/>
    </source>
</evidence>
<dbReference type="PANTHER" id="PTHR19229:SF36">
    <property type="entry name" value="ATP-BINDING CASSETTE SUB-FAMILY A MEMBER 2"/>
    <property type="match status" value="1"/>
</dbReference>
<sequence length="1611" mass="177741">MLLLLRQLWALIRKNLLLICVRRPIFTFVRAFALPLAIVLVVGYSKNFFASPQHWGVSSPHTIRTLEQGIAASNGRDIVGFINNGMTGGDVDLVIESISRRVEAAGGTATRFNDTFALAQDCRTDTKGSSPCFGAIIFGSSPTQGSNESSPGTWNYTIRGQGDNWGGFADVTSNNNGPEIDLLPLQRALEQEFIKRAGSNATSDLPEEMKVILYTDQDQEVLDKSRTSNYLMYCIYAFGPVFAFALVELVYHMTSFIARERELGMSGLIDTMISGDSNVRGRLLRQISNWISFAIIYLPSWLSVGLIISLVCFPVTSRALPAGFTIMAGLSITSFSLFGASFFRKAQLSGSIMTVIAVVGAILPVVLFDQTRAVCAILSILFPTSNFTYYVTGHAAFESEDKPVSMTGSAYKAEDELGEFRMPLYFHWVIVIIHILVFPPLAFLVEHLLHSTASQHRRFEKPTSPGDPTVVLSGFTKTYHPGIFSRLFKRRKDVHAVKGINLKAYPGQILCLLGPNGSGKSTTLNCVAGDQKVSSGSIIIDPTGGLGYAPQHNVIWPDLTVKEHIRIFSELKCLSDVNEEVVNELARGVDLQKKLNKRAKTLSGGQKRKLQMAIMFAGGSAVCCVDEVSTGLDPISRRRIWEILLAERSRRTIILTTHYLDEADFLADDIAIMYKGSMRASGTAATLKHSYGNGYTVKLPCHSNVEPKISGTVHREQSRHQTVYRVTTAALAAELVEELEKHNLRDYQLSGPTMEELFIKVTGETIQSAEEPSNDEKSIKAKATHVTVNISENDYELTEGKPISVLKQWWILVCKRFRILPRRWVPYFIAVAFAIVGAGIAPLLIKSVTKPLKCPVAADLVYDYTYRNDFGSGFYARSSSSSYYGPVDELYVKKYVFGPRGSLNEKQLGLVASVYSMNHTRSYGSYATNGYSNATQISDQFILVNTYDEFRSAIHNNWAALAKKRIQSSALEDDYSPSTSLKGGVWMGDDKSGPTVLVNARRVDSSNQMLNIYNIMKSGVPMSGSYYSFASTTIPQLIDFKPLMFIIYYGLIMACYPVFFALYPTNERISNVRSMQYSNGIRPIPLWLSHLSFDSIFIFVISAVATGLLSASSPTWVGLGYIFIILLLYGIVCALLSYVISLFARTPVTAWLIMALGQVIFYFAYFGGLIGVQSSTPYQDLEPAMNALFFGLGIVSPVVSMERAFYIGLQQMGVMCNGRALGSIYLFGGPIMYLILQGIFFFALLLWWDSGFAMPTKRSHKSTPDTEATDMSPDLVTERKRLASPDTDLCVNSVTKRFGKNLAVDNVTFGVQHSEIFALLGPNGAGKSTIISMIRGDVKPSTTVSSIDIAGHSILSHPVAARASLGVCPQFDSADVLTVRETLRFFAKTRGVQDVEHNVSTVIAACGLEEWESQLAQNLSGGTKRKLSLAVALVGNPRVLVLDEPSSALDANAKRTLWRCLQTIAKNRAVVLTTHSMEEADALADRIGIVSSRMLALGEREDLKRRAGDQFHIHLVSASAPRTSASELQIMRDWITTSFPNAKISRETQGGQIRVEVPAEGREMVKLIRVLEEAKEELGVEYYSVGKATLDEVFENIVKRYGDEDVVDRFQ</sequence>
<dbReference type="Pfam" id="PF00005">
    <property type="entry name" value="ABC_tran"/>
    <property type="match status" value="2"/>
</dbReference>
<evidence type="ECO:0000256" key="1">
    <source>
        <dbReference type="ARBA" id="ARBA00004141"/>
    </source>
</evidence>
<name>A0A6A6ZX72_9PLEO</name>
<keyword evidence="4 10" id="KW-0812">Transmembrane</keyword>
<keyword evidence="12" id="KW-0378">Hydrolase</keyword>
<feature type="transmembrane region" description="Helical" evidence="10">
    <location>
        <begin position="1121"/>
        <end position="1144"/>
    </location>
</feature>
<dbReference type="GO" id="GO:0016887">
    <property type="term" value="F:ATP hydrolysis activity"/>
    <property type="evidence" value="ECO:0007669"/>
    <property type="project" value="InterPro"/>
</dbReference>
<evidence type="ECO:0000256" key="4">
    <source>
        <dbReference type="ARBA" id="ARBA00022692"/>
    </source>
</evidence>
<keyword evidence="8 10" id="KW-1133">Transmembrane helix</keyword>
<feature type="transmembrane region" description="Helical" evidence="10">
    <location>
        <begin position="355"/>
        <end position="382"/>
    </location>
</feature>
<dbReference type="EMBL" id="MU006227">
    <property type="protein sequence ID" value="KAF2825651.1"/>
    <property type="molecule type" value="Genomic_DNA"/>
</dbReference>
<dbReference type="CDD" id="cd03263">
    <property type="entry name" value="ABC_subfamily_A"/>
    <property type="match status" value="2"/>
</dbReference>
<keyword evidence="9 10" id="KW-0472">Membrane</keyword>
<dbReference type="Gene3D" id="3.40.50.300">
    <property type="entry name" value="P-loop containing nucleotide triphosphate hydrolases"/>
    <property type="match status" value="2"/>
</dbReference>
<dbReference type="InterPro" id="IPR003439">
    <property type="entry name" value="ABC_transporter-like_ATP-bd"/>
</dbReference>
<dbReference type="Pfam" id="PF12698">
    <property type="entry name" value="ABC2_membrane_3"/>
    <property type="match status" value="1"/>
</dbReference>
<evidence type="ECO:0000259" key="11">
    <source>
        <dbReference type="PROSITE" id="PS50893"/>
    </source>
</evidence>
<dbReference type="PANTHER" id="PTHR19229">
    <property type="entry name" value="ATP-BINDING CASSETTE TRANSPORTER SUBFAMILY A ABCA"/>
    <property type="match status" value="1"/>
</dbReference>
<dbReference type="GO" id="GO:0140359">
    <property type="term" value="F:ABC-type transporter activity"/>
    <property type="evidence" value="ECO:0007669"/>
    <property type="project" value="InterPro"/>
</dbReference>
<reference evidence="12" key="1">
    <citation type="journal article" date="2020" name="Stud. Mycol.">
        <title>101 Dothideomycetes genomes: a test case for predicting lifestyles and emergence of pathogens.</title>
        <authorList>
            <person name="Haridas S."/>
            <person name="Albert R."/>
            <person name="Binder M."/>
            <person name="Bloem J."/>
            <person name="Labutti K."/>
            <person name="Salamov A."/>
            <person name="Andreopoulos B."/>
            <person name="Baker S."/>
            <person name="Barry K."/>
            <person name="Bills G."/>
            <person name="Bluhm B."/>
            <person name="Cannon C."/>
            <person name="Castanera R."/>
            <person name="Culley D."/>
            <person name="Daum C."/>
            <person name="Ezra D."/>
            <person name="Gonzalez J."/>
            <person name="Henrissat B."/>
            <person name="Kuo A."/>
            <person name="Liang C."/>
            <person name="Lipzen A."/>
            <person name="Lutzoni F."/>
            <person name="Magnuson J."/>
            <person name="Mondo S."/>
            <person name="Nolan M."/>
            <person name="Ohm R."/>
            <person name="Pangilinan J."/>
            <person name="Park H.-J."/>
            <person name="Ramirez L."/>
            <person name="Alfaro M."/>
            <person name="Sun H."/>
            <person name="Tritt A."/>
            <person name="Yoshinaga Y."/>
            <person name="Zwiers L.-H."/>
            <person name="Turgeon B."/>
            <person name="Goodwin S."/>
            <person name="Spatafora J."/>
            <person name="Crous P."/>
            <person name="Grigoriev I."/>
        </authorList>
    </citation>
    <scope>NUCLEOTIDE SEQUENCE</scope>
    <source>
        <strain evidence="12">CBS 113818</strain>
    </source>
</reference>
<dbReference type="FunFam" id="3.40.50.300:FF:001345">
    <property type="entry name" value="Related to ABC transporter"/>
    <property type="match status" value="1"/>
</dbReference>
<feature type="transmembrane region" description="Helical" evidence="10">
    <location>
        <begin position="1151"/>
        <end position="1172"/>
    </location>
</feature>
<keyword evidence="3" id="KW-0813">Transport</keyword>
<evidence type="ECO:0000313" key="13">
    <source>
        <dbReference type="Proteomes" id="UP000799424"/>
    </source>
</evidence>
<gene>
    <name evidence="12" type="ORF">CC86DRAFT_351547</name>
</gene>
<comment type="similarity">
    <text evidence="2">Belongs to the ABC transporter superfamily. ABCA family.</text>
</comment>
<feature type="transmembrane region" description="Helical" evidence="10">
    <location>
        <begin position="21"/>
        <end position="44"/>
    </location>
</feature>
<evidence type="ECO:0000256" key="7">
    <source>
        <dbReference type="ARBA" id="ARBA00022840"/>
    </source>
</evidence>
<feature type="transmembrane region" description="Helical" evidence="10">
    <location>
        <begin position="322"/>
        <end position="343"/>
    </location>
</feature>
<feature type="transmembrane region" description="Helical" evidence="10">
    <location>
        <begin position="230"/>
        <end position="251"/>
    </location>
</feature>
<feature type="transmembrane region" description="Helical" evidence="10">
    <location>
        <begin position="1084"/>
        <end position="1109"/>
    </location>
</feature>
<feature type="domain" description="ABC transporter" evidence="11">
    <location>
        <begin position="1289"/>
        <end position="1516"/>
    </location>
</feature>
<accession>A0A6A6ZX72</accession>
<evidence type="ECO:0000256" key="9">
    <source>
        <dbReference type="ARBA" id="ARBA00023136"/>
    </source>
</evidence>
<dbReference type="InterPro" id="IPR017871">
    <property type="entry name" value="ABC_transporter-like_CS"/>
</dbReference>
<dbReference type="InterPro" id="IPR003593">
    <property type="entry name" value="AAA+_ATPase"/>
</dbReference>